<evidence type="ECO:0000259" key="4">
    <source>
        <dbReference type="SMART" id="SM00154"/>
    </source>
</evidence>
<evidence type="ECO:0000256" key="2">
    <source>
        <dbReference type="ARBA" id="ARBA00022771"/>
    </source>
</evidence>
<dbReference type="Gene3D" id="4.10.1110.10">
    <property type="entry name" value="AN1-like Zinc finger"/>
    <property type="match status" value="1"/>
</dbReference>
<dbReference type="Pfam" id="PF01428">
    <property type="entry name" value="zf-AN1"/>
    <property type="match status" value="1"/>
</dbReference>
<evidence type="ECO:0000256" key="3">
    <source>
        <dbReference type="ARBA" id="ARBA00022833"/>
    </source>
</evidence>
<feature type="domain" description="AN1-type" evidence="4">
    <location>
        <begin position="64"/>
        <end position="104"/>
    </location>
</feature>
<organism evidence="5 6">
    <name type="scientific">Kuraishia capsulata CBS 1993</name>
    <dbReference type="NCBI Taxonomy" id="1382522"/>
    <lineage>
        <taxon>Eukaryota</taxon>
        <taxon>Fungi</taxon>
        <taxon>Dikarya</taxon>
        <taxon>Ascomycota</taxon>
        <taxon>Saccharomycotina</taxon>
        <taxon>Pichiomycetes</taxon>
        <taxon>Pichiales</taxon>
        <taxon>Pichiaceae</taxon>
        <taxon>Kuraishia</taxon>
    </lineage>
</organism>
<proteinExistence type="predicted"/>
<keyword evidence="6" id="KW-1185">Reference proteome</keyword>
<protein>
    <recommendedName>
        <fullName evidence="4">AN1-type domain-containing protein</fullName>
    </recommendedName>
</protein>
<dbReference type="STRING" id="1382522.W6MGU9"/>
<reference evidence="5" key="2">
    <citation type="submission" date="2014-02" db="EMBL/GenBank/DDBJ databases">
        <title>Complete DNA sequence of /Kuraishia capsulata/ illustrates novel genomic features among budding yeasts (/Saccharomycotina/).</title>
        <authorList>
            <person name="Morales L."/>
            <person name="Noel B."/>
            <person name="Porcel B."/>
            <person name="Marcet-Houben M."/>
            <person name="Hullo M-F."/>
            <person name="Sacerdot C."/>
            <person name="Tekaia F."/>
            <person name="Leh-Louis V."/>
            <person name="Despons L."/>
            <person name="Khanna V."/>
            <person name="Aury J-M."/>
            <person name="Barbe V."/>
            <person name="Couloux A."/>
            <person name="Labadie K."/>
            <person name="Pelletier E."/>
            <person name="Souciet J-L."/>
            <person name="Boekhout T."/>
            <person name="Gabaldon T."/>
            <person name="Wincker P."/>
            <person name="Dujon B."/>
        </authorList>
    </citation>
    <scope>NUCLEOTIDE SEQUENCE</scope>
    <source>
        <strain evidence="5">CBS 1993</strain>
    </source>
</reference>
<dbReference type="EMBL" id="HG793125">
    <property type="protein sequence ID" value="CDK25096.1"/>
    <property type="molecule type" value="Genomic_DNA"/>
</dbReference>
<evidence type="ECO:0000256" key="1">
    <source>
        <dbReference type="ARBA" id="ARBA00022723"/>
    </source>
</evidence>
<keyword evidence="1" id="KW-0479">Metal-binding</keyword>
<dbReference type="Proteomes" id="UP000019384">
    <property type="component" value="Unassembled WGS sequence"/>
</dbReference>
<reference evidence="5" key="1">
    <citation type="submission" date="2013-12" db="EMBL/GenBank/DDBJ databases">
        <authorList>
            <person name="Genoscope - CEA"/>
        </authorList>
    </citation>
    <scope>NUCLEOTIDE SEQUENCE</scope>
    <source>
        <strain evidence="5">CBS 1993</strain>
    </source>
</reference>
<evidence type="ECO:0000313" key="5">
    <source>
        <dbReference type="EMBL" id="CDK25096.1"/>
    </source>
</evidence>
<dbReference type="HOGENOM" id="CLU_010412_4_3_1"/>
<dbReference type="AlphaFoldDB" id="W6MGU9"/>
<dbReference type="InterPro" id="IPR000058">
    <property type="entry name" value="Znf_AN1"/>
</dbReference>
<keyword evidence="2" id="KW-0863">Zinc-finger</keyword>
<accession>W6MGU9</accession>
<dbReference type="GeneID" id="34518497"/>
<gene>
    <name evidence="5" type="ORF">KUCA_T00001063001</name>
</gene>
<dbReference type="OrthoDB" id="428577at2759"/>
<evidence type="ECO:0000313" key="6">
    <source>
        <dbReference type="Proteomes" id="UP000019384"/>
    </source>
</evidence>
<dbReference type="SUPFAM" id="SSF118310">
    <property type="entry name" value="AN1-like Zinc finger"/>
    <property type="match status" value="1"/>
</dbReference>
<sequence>MELQSSLHSYGITPVSNSTVYLTNGSQSDESAVAEDAMTDVAVEVAAAEAKSKIRRKSANKRKCSSRGCTSAPLRIVGDCSLCQGKFCSKHRLLENHNCSGLQSCKDQMHERNALKLQSEQTVASKV</sequence>
<dbReference type="GO" id="GO:0008270">
    <property type="term" value="F:zinc ion binding"/>
    <property type="evidence" value="ECO:0007669"/>
    <property type="project" value="UniProtKB-KW"/>
</dbReference>
<keyword evidence="3" id="KW-0862">Zinc</keyword>
<dbReference type="RefSeq" id="XP_022457109.1">
    <property type="nucleotide sequence ID" value="XM_022605663.1"/>
</dbReference>
<dbReference type="InterPro" id="IPR035896">
    <property type="entry name" value="AN1-like_Znf"/>
</dbReference>
<dbReference type="SMART" id="SM00154">
    <property type="entry name" value="ZnF_AN1"/>
    <property type="match status" value="1"/>
</dbReference>
<name>W6MGU9_9ASCO</name>